<name>A0A3L8RB53_CHLGU</name>
<evidence type="ECO:0000256" key="1">
    <source>
        <dbReference type="SAM" id="MobiDB-lite"/>
    </source>
</evidence>
<evidence type="ECO:0000313" key="3">
    <source>
        <dbReference type="Proteomes" id="UP000276834"/>
    </source>
</evidence>
<accession>A0A3L8RB53</accession>
<proteinExistence type="predicted"/>
<organism evidence="2 3">
    <name type="scientific">Chloebia gouldiae</name>
    <name type="common">Gouldian finch</name>
    <name type="synonym">Erythrura gouldiae</name>
    <dbReference type="NCBI Taxonomy" id="44316"/>
    <lineage>
        <taxon>Eukaryota</taxon>
        <taxon>Metazoa</taxon>
        <taxon>Chordata</taxon>
        <taxon>Craniata</taxon>
        <taxon>Vertebrata</taxon>
        <taxon>Euteleostomi</taxon>
        <taxon>Archelosauria</taxon>
        <taxon>Archosauria</taxon>
        <taxon>Dinosauria</taxon>
        <taxon>Saurischia</taxon>
        <taxon>Theropoda</taxon>
        <taxon>Coelurosauria</taxon>
        <taxon>Aves</taxon>
        <taxon>Neognathae</taxon>
        <taxon>Neoaves</taxon>
        <taxon>Telluraves</taxon>
        <taxon>Australaves</taxon>
        <taxon>Passeriformes</taxon>
        <taxon>Passeroidea</taxon>
        <taxon>Passeridae</taxon>
        <taxon>Chloebia</taxon>
    </lineage>
</organism>
<feature type="region of interest" description="Disordered" evidence="1">
    <location>
        <begin position="1"/>
        <end position="40"/>
    </location>
</feature>
<gene>
    <name evidence="2" type="ORF">DV515_00016775</name>
</gene>
<keyword evidence="3" id="KW-1185">Reference proteome</keyword>
<dbReference type="EMBL" id="QUSF01000470">
    <property type="protein sequence ID" value="RLV76638.1"/>
    <property type="molecule type" value="Genomic_DNA"/>
</dbReference>
<dbReference type="Proteomes" id="UP000276834">
    <property type="component" value="Unassembled WGS sequence"/>
</dbReference>
<sequence>MRGYAHAGWGKARAGQPSGLQGADSGKAGASEIGKRERQGVFTLENEQAENSVKLTMRGRLPGKVMGKDLSVFSFKWLYFKITMKKFDEEIWKSATLTRVNSFSNEGIEKFCDPLLPSVHGVSSLQKVVNTPTWQERKV</sequence>
<evidence type="ECO:0000313" key="2">
    <source>
        <dbReference type="EMBL" id="RLV76638.1"/>
    </source>
</evidence>
<protein>
    <submittedName>
        <fullName evidence="2">Uncharacterized protein</fullName>
    </submittedName>
</protein>
<dbReference type="AlphaFoldDB" id="A0A3L8RB53"/>
<reference evidence="2 3" key="1">
    <citation type="journal article" date="2018" name="Proc. R. Soc. B">
        <title>A non-coding region near Follistatin controls head colour polymorphism in the Gouldian finch.</title>
        <authorList>
            <person name="Toomey M.B."/>
            <person name="Marques C.I."/>
            <person name="Andrade P."/>
            <person name="Araujo P.M."/>
            <person name="Sabatino S."/>
            <person name="Gazda M.A."/>
            <person name="Afonso S."/>
            <person name="Lopes R.J."/>
            <person name="Corbo J.C."/>
            <person name="Carneiro M."/>
        </authorList>
    </citation>
    <scope>NUCLEOTIDE SEQUENCE [LARGE SCALE GENOMIC DNA]</scope>
    <source>
        <strain evidence="2">Red01</strain>
        <tissue evidence="2">Muscle</tissue>
    </source>
</reference>
<comment type="caution">
    <text evidence="2">The sequence shown here is derived from an EMBL/GenBank/DDBJ whole genome shotgun (WGS) entry which is preliminary data.</text>
</comment>